<feature type="transmembrane region" description="Helical" evidence="7">
    <location>
        <begin position="167"/>
        <end position="190"/>
    </location>
</feature>
<comment type="caution">
    <text evidence="8">The sequence shown here is derived from an EMBL/GenBank/DDBJ whole genome shotgun (WGS) entry which is preliminary data.</text>
</comment>
<feature type="transmembrane region" description="Helical" evidence="7">
    <location>
        <begin position="416"/>
        <end position="439"/>
    </location>
</feature>
<evidence type="ECO:0000313" key="9">
    <source>
        <dbReference type="Proteomes" id="UP000823638"/>
    </source>
</evidence>
<feature type="transmembrane region" description="Helical" evidence="7">
    <location>
        <begin position="316"/>
        <end position="337"/>
    </location>
</feature>
<dbReference type="GO" id="GO:0042910">
    <property type="term" value="F:xenobiotic transmembrane transporter activity"/>
    <property type="evidence" value="ECO:0007669"/>
    <property type="project" value="InterPro"/>
</dbReference>
<evidence type="ECO:0000256" key="7">
    <source>
        <dbReference type="SAM" id="Phobius"/>
    </source>
</evidence>
<feature type="transmembrane region" description="Helical" evidence="7">
    <location>
        <begin position="281"/>
        <end position="304"/>
    </location>
</feature>
<evidence type="ECO:0000256" key="2">
    <source>
        <dbReference type="ARBA" id="ARBA00022448"/>
    </source>
</evidence>
<dbReference type="InterPro" id="IPR048279">
    <property type="entry name" value="MdtK-like"/>
</dbReference>
<evidence type="ECO:0000313" key="8">
    <source>
        <dbReference type="EMBL" id="MBO8457486.1"/>
    </source>
</evidence>
<keyword evidence="4 7" id="KW-0812">Transmembrane</keyword>
<feature type="transmembrane region" description="Helical" evidence="7">
    <location>
        <begin position="251"/>
        <end position="275"/>
    </location>
</feature>
<evidence type="ECO:0000256" key="1">
    <source>
        <dbReference type="ARBA" id="ARBA00004651"/>
    </source>
</evidence>
<reference evidence="8" key="2">
    <citation type="journal article" date="2021" name="PeerJ">
        <title>Extensive microbial diversity within the chicken gut microbiome revealed by metagenomics and culture.</title>
        <authorList>
            <person name="Gilroy R."/>
            <person name="Ravi A."/>
            <person name="Getino M."/>
            <person name="Pursley I."/>
            <person name="Horton D.L."/>
            <person name="Alikhan N.F."/>
            <person name="Baker D."/>
            <person name="Gharbi K."/>
            <person name="Hall N."/>
            <person name="Watson M."/>
            <person name="Adriaenssens E.M."/>
            <person name="Foster-Nyarko E."/>
            <person name="Jarju S."/>
            <person name="Secka A."/>
            <person name="Antonio M."/>
            <person name="Oren A."/>
            <person name="Chaudhuri R.R."/>
            <person name="La Ragione R."/>
            <person name="Hildebrand F."/>
            <person name="Pallen M.J."/>
        </authorList>
    </citation>
    <scope>NUCLEOTIDE SEQUENCE</scope>
    <source>
        <strain evidence="8">10532</strain>
    </source>
</reference>
<organism evidence="8 9">
    <name type="scientific">Candidatus Gallitreponema excrementavium</name>
    <dbReference type="NCBI Taxonomy" id="2840840"/>
    <lineage>
        <taxon>Bacteria</taxon>
        <taxon>Pseudomonadati</taxon>
        <taxon>Spirochaetota</taxon>
        <taxon>Spirochaetia</taxon>
        <taxon>Spirochaetales</taxon>
        <taxon>Candidatus Gallitreponema</taxon>
    </lineage>
</organism>
<keyword evidence="5 7" id="KW-1133">Transmembrane helix</keyword>
<protein>
    <submittedName>
        <fullName evidence="8">MATE family efflux transporter</fullName>
    </submittedName>
</protein>
<dbReference type="Pfam" id="PF01554">
    <property type="entry name" value="MatE"/>
    <property type="match status" value="2"/>
</dbReference>
<reference evidence="8" key="1">
    <citation type="submission" date="2020-10" db="EMBL/GenBank/DDBJ databases">
        <authorList>
            <person name="Gilroy R."/>
        </authorList>
    </citation>
    <scope>NUCLEOTIDE SEQUENCE</scope>
    <source>
        <strain evidence="8">10532</strain>
    </source>
</reference>
<comment type="subcellular location">
    <subcellularLocation>
        <location evidence="1">Cell membrane</location>
        <topology evidence="1">Multi-pass membrane protein</topology>
    </subcellularLocation>
</comment>
<accession>A0A9D9N1Z3</accession>
<evidence type="ECO:0000256" key="6">
    <source>
        <dbReference type="ARBA" id="ARBA00023136"/>
    </source>
</evidence>
<keyword evidence="3" id="KW-1003">Cell membrane</keyword>
<dbReference type="AlphaFoldDB" id="A0A9D9N1Z3"/>
<keyword evidence="6 7" id="KW-0472">Membrane</keyword>
<dbReference type="PIRSF" id="PIRSF006603">
    <property type="entry name" value="DinF"/>
    <property type="match status" value="1"/>
</dbReference>
<evidence type="ECO:0000256" key="5">
    <source>
        <dbReference type="ARBA" id="ARBA00022989"/>
    </source>
</evidence>
<keyword evidence="2" id="KW-0813">Transport</keyword>
<evidence type="ECO:0000256" key="3">
    <source>
        <dbReference type="ARBA" id="ARBA00022475"/>
    </source>
</evidence>
<feature type="transmembrane region" description="Helical" evidence="7">
    <location>
        <begin position="387"/>
        <end position="410"/>
    </location>
</feature>
<gene>
    <name evidence="8" type="ORF">IAA81_04570</name>
</gene>
<feature type="transmembrane region" description="Helical" evidence="7">
    <location>
        <begin position="102"/>
        <end position="125"/>
    </location>
</feature>
<dbReference type="GO" id="GO:0015297">
    <property type="term" value="F:antiporter activity"/>
    <property type="evidence" value="ECO:0007669"/>
    <property type="project" value="InterPro"/>
</dbReference>
<dbReference type="PANTHER" id="PTHR43549:SF3">
    <property type="entry name" value="MULTIDRUG RESISTANCE PROTEIN YPNP-RELATED"/>
    <property type="match status" value="1"/>
</dbReference>
<dbReference type="EMBL" id="JADIMM010000065">
    <property type="protein sequence ID" value="MBO8457486.1"/>
    <property type="molecule type" value="Genomic_DNA"/>
</dbReference>
<dbReference type="GO" id="GO:0005886">
    <property type="term" value="C:plasma membrane"/>
    <property type="evidence" value="ECO:0007669"/>
    <property type="project" value="UniProtKB-SubCell"/>
</dbReference>
<feature type="transmembrane region" description="Helical" evidence="7">
    <location>
        <begin position="357"/>
        <end position="380"/>
    </location>
</feature>
<feature type="transmembrane region" description="Helical" evidence="7">
    <location>
        <begin position="137"/>
        <end position="155"/>
    </location>
</feature>
<evidence type="ECO:0000256" key="4">
    <source>
        <dbReference type="ARBA" id="ARBA00022692"/>
    </source>
</evidence>
<dbReference type="CDD" id="cd13138">
    <property type="entry name" value="MATE_yoeA_like"/>
    <property type="match status" value="1"/>
</dbReference>
<sequence>MKEMEKNSFLSGKILSSLVHFSVPLMLALLLQALYGGVDLAVVGLFGNASELSAVATGSQVMQSITVLISGLTMGVTVLLGQVIGAGDYKKGSCIICGEVKLFFWIALVITVFMIFFAKRAAMLMNVPSEALDKTVLYIRICSAGVIFITAYNGISGIFRAMGNSKAPFIFVLIASVVNIVLDLIFVGLLGFGVSGAAVATVLAQCGSVLFSLFYIKRKPLPFKIEKQNFANSGYKREIIKVGLPIALQDFLVNISFLIITSIINKIGLVASASIGIAEKLFVFLSIVPVSFMSALSAFVAQNVGSGNYHRAKKAFWITEGISVPVGVIMFLITFFKGDCLASMFTSDAMVIDSTRVYLKGCSFEYLLIAVSFCMVGFFNGMGKTRFVMLQGLFAAFCVRIPLSYIFSIMPGGGMFYISLAVPVSAIVSLFFCIIYYIILMSRLKKTGRI</sequence>
<proteinExistence type="predicted"/>
<feature type="transmembrane region" description="Helical" evidence="7">
    <location>
        <begin position="61"/>
        <end position="81"/>
    </location>
</feature>
<dbReference type="InterPro" id="IPR002528">
    <property type="entry name" value="MATE_fam"/>
</dbReference>
<dbReference type="PANTHER" id="PTHR43549">
    <property type="entry name" value="MULTIDRUG RESISTANCE PROTEIN YPNP-RELATED"/>
    <property type="match status" value="1"/>
</dbReference>
<dbReference type="Proteomes" id="UP000823638">
    <property type="component" value="Unassembled WGS sequence"/>
</dbReference>
<name>A0A9D9N1Z3_9SPIR</name>
<dbReference type="InterPro" id="IPR052031">
    <property type="entry name" value="Membrane_Transporter-Flippase"/>
</dbReference>
<dbReference type="NCBIfam" id="TIGR00797">
    <property type="entry name" value="matE"/>
    <property type="match status" value="1"/>
</dbReference>
<feature type="transmembrane region" description="Helical" evidence="7">
    <location>
        <begin position="21"/>
        <end position="49"/>
    </location>
</feature>
<feature type="transmembrane region" description="Helical" evidence="7">
    <location>
        <begin position="196"/>
        <end position="216"/>
    </location>
</feature>